<evidence type="ECO:0000256" key="1">
    <source>
        <dbReference type="SAM" id="MobiDB-lite"/>
    </source>
</evidence>
<reference evidence="2" key="1">
    <citation type="submission" date="2024-07" db="EMBL/GenBank/DDBJ databases">
        <authorList>
            <person name="Kim Y.J."/>
            <person name="Jeong J.Y."/>
        </authorList>
    </citation>
    <scope>NUCLEOTIDE SEQUENCE</scope>
    <source>
        <strain evidence="2">GIHE-MW2</strain>
    </source>
</reference>
<dbReference type="AlphaFoldDB" id="A0AAU8JCD8"/>
<dbReference type="EMBL" id="CP159837">
    <property type="protein sequence ID" value="XCM36392.1"/>
    <property type="molecule type" value="Genomic_DNA"/>
</dbReference>
<proteinExistence type="predicted"/>
<accession>A0AAU8JCD8</accession>
<evidence type="ECO:0008006" key="3">
    <source>
        <dbReference type="Google" id="ProtNLM"/>
    </source>
</evidence>
<evidence type="ECO:0000313" key="2">
    <source>
        <dbReference type="EMBL" id="XCM36392.1"/>
    </source>
</evidence>
<dbReference type="RefSeq" id="WP_190877191.1">
    <property type="nucleotide sequence ID" value="NZ_CP159837.1"/>
</dbReference>
<protein>
    <recommendedName>
        <fullName evidence="3">Transposase</fullName>
    </recommendedName>
</protein>
<name>A0AAU8JCD8_9CYAN</name>
<feature type="region of interest" description="Disordered" evidence="1">
    <location>
        <begin position="194"/>
        <end position="218"/>
    </location>
</feature>
<organism evidence="2">
    <name type="scientific">Planktothricoides raciborskii GIHE-MW2</name>
    <dbReference type="NCBI Taxonomy" id="2792601"/>
    <lineage>
        <taxon>Bacteria</taxon>
        <taxon>Bacillati</taxon>
        <taxon>Cyanobacteriota</taxon>
        <taxon>Cyanophyceae</taxon>
        <taxon>Oscillatoriophycideae</taxon>
        <taxon>Oscillatoriales</taxon>
        <taxon>Oscillatoriaceae</taxon>
        <taxon>Planktothricoides</taxon>
    </lineage>
</organism>
<sequence>MLVDRAWEKEHGIKRQVNIDESLVIESFQGYRDRSILFFTTSDTEIHRVIIPSNHLKVHEKGWLLSDIISSLWFSVTLWFIDGFFTTSDTEIHRVIIPSNHLKVHEKGWLLSDIISSLWFSVTLWFIDCFFTTSDTEIHRIIIPKRKSGSIKFCIFHKLGYTLLRCYFRPTRVYFLRESKSSYPCRMCGMNPHPQPTPAPSRGAAQKGRGELKSSQII</sequence>
<gene>
    <name evidence="2" type="ORF">ABWT76_005150</name>
</gene>